<dbReference type="AlphaFoldDB" id="T1K149"/>
<keyword evidence="2" id="KW-1185">Reference proteome</keyword>
<accession>T1K149</accession>
<reference evidence="2" key="1">
    <citation type="submission" date="2011-08" db="EMBL/GenBank/DDBJ databases">
        <authorList>
            <person name="Rombauts S."/>
        </authorList>
    </citation>
    <scope>NUCLEOTIDE SEQUENCE</scope>
    <source>
        <strain evidence="2">London</strain>
    </source>
</reference>
<protein>
    <submittedName>
        <fullName evidence="1">Uncharacterized protein</fullName>
    </submittedName>
</protein>
<dbReference type="EMBL" id="CAEY01001343">
    <property type="status" value="NOT_ANNOTATED_CDS"/>
    <property type="molecule type" value="Genomic_DNA"/>
</dbReference>
<evidence type="ECO:0000313" key="1">
    <source>
        <dbReference type="EnsemblMetazoa" id="tetur04g00010.1"/>
    </source>
</evidence>
<dbReference type="HOGENOM" id="CLU_433022_0_0_1"/>
<organism evidence="1 2">
    <name type="scientific">Tetranychus urticae</name>
    <name type="common">Two-spotted spider mite</name>
    <dbReference type="NCBI Taxonomy" id="32264"/>
    <lineage>
        <taxon>Eukaryota</taxon>
        <taxon>Metazoa</taxon>
        <taxon>Ecdysozoa</taxon>
        <taxon>Arthropoda</taxon>
        <taxon>Chelicerata</taxon>
        <taxon>Arachnida</taxon>
        <taxon>Acari</taxon>
        <taxon>Acariformes</taxon>
        <taxon>Trombidiformes</taxon>
        <taxon>Prostigmata</taxon>
        <taxon>Eleutherengona</taxon>
        <taxon>Raphignathae</taxon>
        <taxon>Tetranychoidea</taxon>
        <taxon>Tetranychidae</taxon>
        <taxon>Tetranychus</taxon>
    </lineage>
</organism>
<proteinExistence type="predicted"/>
<evidence type="ECO:0000313" key="2">
    <source>
        <dbReference type="Proteomes" id="UP000015104"/>
    </source>
</evidence>
<sequence length="632" mass="72485">MQNTNCESMQPVSGLTDGKLQKDLEMQMKDLDEGELYYKTLKEDYVKFTEMNLLDDSTQDGWLNAFTVIWDCYEDKTIKLTEHQKKRMLIIELSILYAKNKKYEVLIIKYPDLLNWINFVLTIIVFNSKKLIHNAAIIVTANQSFYTKPAKKRKVARDQQIDEATTEPVEQKTTGSFSSKLVPSCFSCLQISRIDEKTKTNKDKVKSRVADMTFKTPILDQVSFENISDNISMKLKSIDYLLSTLKDYGYADDKVKPLENDLFGCNAGLCHYQKNIKTVEYHLFELDEFKTDSMLTPKQIINKFVFHCTKAIECSQTTSPRVYHTSLFVFDSDFFTYDTRFEQAMNKAYAYIEHDWLLSWQNPGLDGILKTSETSVANILKNNVIENKILSNILSNAPVSTVNSNIKIADSTLSEFKSDLATGDLKYLLEKNPSLGIQSETLDESMILEYENMIGKTPDKVIHDVMRKFDEVLKNATSNKTLNETTNRIWSKNLDRYLCGKRYVAGVAIVIPFATIFINDRVTDILDRMRSCFLVYVSENGTSYTFKISVEVHFQFAQIEKGPYAFGFVVSFANFSFILNISKQNGLYCTGTYPKANLNSIKSSLVFKISVMNFITEHIGHTIDPKICRWVS</sequence>
<reference evidence="1" key="2">
    <citation type="submission" date="2015-06" db="UniProtKB">
        <authorList>
            <consortium name="EnsemblMetazoa"/>
        </authorList>
    </citation>
    <scope>IDENTIFICATION</scope>
</reference>
<dbReference type="EnsemblMetazoa" id="tetur04g00010.1">
    <property type="protein sequence ID" value="tetur04g00010.1"/>
    <property type="gene ID" value="tetur04g00010"/>
</dbReference>
<name>T1K149_TETUR</name>
<dbReference type="Proteomes" id="UP000015104">
    <property type="component" value="Unassembled WGS sequence"/>
</dbReference>